<gene>
    <name evidence="3" type="ORF">ACFFRE_07845</name>
</gene>
<evidence type="ECO:0000313" key="4">
    <source>
        <dbReference type="Proteomes" id="UP001589788"/>
    </source>
</evidence>
<feature type="transmembrane region" description="Helical" evidence="1">
    <location>
        <begin position="109"/>
        <end position="131"/>
    </location>
</feature>
<evidence type="ECO:0000256" key="1">
    <source>
        <dbReference type="SAM" id="Phobius"/>
    </source>
</evidence>
<keyword evidence="4" id="KW-1185">Reference proteome</keyword>
<dbReference type="Pfam" id="PF14340">
    <property type="entry name" value="DUF4395"/>
    <property type="match status" value="1"/>
</dbReference>
<dbReference type="Proteomes" id="UP001589788">
    <property type="component" value="Unassembled WGS sequence"/>
</dbReference>
<organism evidence="3 4">
    <name type="scientific">Aciditerrimonas ferrireducens</name>
    <dbReference type="NCBI Taxonomy" id="667306"/>
    <lineage>
        <taxon>Bacteria</taxon>
        <taxon>Bacillati</taxon>
        <taxon>Actinomycetota</taxon>
        <taxon>Acidimicrobiia</taxon>
        <taxon>Acidimicrobiales</taxon>
        <taxon>Acidimicrobiaceae</taxon>
        <taxon>Aciditerrimonas</taxon>
    </lineage>
</organism>
<feature type="transmembrane region" description="Helical" evidence="1">
    <location>
        <begin position="15"/>
        <end position="33"/>
    </location>
</feature>
<comment type="caution">
    <text evidence="3">The sequence shown here is derived from an EMBL/GenBank/DDBJ whole genome shotgun (WGS) entry which is preliminary data.</text>
</comment>
<feature type="domain" description="DUF4395" evidence="2">
    <location>
        <begin position="12"/>
        <end position="140"/>
    </location>
</feature>
<dbReference type="InterPro" id="IPR025508">
    <property type="entry name" value="DUF4395"/>
</dbReference>
<feature type="transmembrane region" description="Helical" evidence="1">
    <location>
        <begin position="85"/>
        <end position="103"/>
    </location>
</feature>
<reference evidence="3 4" key="1">
    <citation type="submission" date="2024-09" db="EMBL/GenBank/DDBJ databases">
        <authorList>
            <person name="Sun Q."/>
            <person name="Mori K."/>
        </authorList>
    </citation>
    <scope>NUCLEOTIDE SEQUENCE [LARGE SCALE GENOMIC DNA]</scope>
    <source>
        <strain evidence="3 4">JCM 15389</strain>
    </source>
</reference>
<keyword evidence="1" id="KW-1133">Transmembrane helix</keyword>
<proteinExistence type="predicted"/>
<name>A0ABV6C307_9ACTN</name>
<sequence>MLRSLLRFPDPVNELAARVVAAGVVVLTLATLAGQEGWLLVPLAAGFWARVASGPRFSPLGRFATQVVAPRLGSPRLVPGRPKRFAQGIGALCSTTAAVLWLATGDRLAATVVLVALLLAAGLEAALGLCLGCRLFALLGRLGLLPATACPECADLSRRWAERV</sequence>
<evidence type="ECO:0000259" key="2">
    <source>
        <dbReference type="Pfam" id="PF14340"/>
    </source>
</evidence>
<dbReference type="RefSeq" id="WP_248106916.1">
    <property type="nucleotide sequence ID" value="NZ_JAKHEX010000007.1"/>
</dbReference>
<accession>A0ABV6C307</accession>
<keyword evidence="1" id="KW-0472">Membrane</keyword>
<evidence type="ECO:0000313" key="3">
    <source>
        <dbReference type="EMBL" id="MFC0082059.1"/>
    </source>
</evidence>
<protein>
    <submittedName>
        <fullName evidence="3">DUF4395 domain-containing protein</fullName>
    </submittedName>
</protein>
<keyword evidence="1" id="KW-0812">Transmembrane</keyword>
<dbReference type="EMBL" id="JBHLYQ010000067">
    <property type="protein sequence ID" value="MFC0082059.1"/>
    <property type="molecule type" value="Genomic_DNA"/>
</dbReference>